<dbReference type="NCBIfam" id="TIGR01766">
    <property type="entry name" value="IS200/IS605 family accessory protein TnpB-like domain"/>
    <property type="match status" value="1"/>
</dbReference>
<evidence type="ECO:0000259" key="7">
    <source>
        <dbReference type="Pfam" id="PF07282"/>
    </source>
</evidence>
<dbReference type="KEGG" id="tma:TM1003"/>
<keyword evidence="5" id="KW-0233">DNA recombination</keyword>
<dbReference type="PANTHER" id="PTHR30405">
    <property type="entry name" value="TRANSPOSASE"/>
    <property type="match status" value="1"/>
</dbReference>
<accession>Q9X098</accession>
<reference evidence="8 9" key="1">
    <citation type="journal article" date="1999" name="Nature">
        <title>Evidence for lateral gene transfer between Archaea and Bacteria from genome sequence of Thermotoga maritima.</title>
        <authorList>
            <person name="Nelson K.E."/>
            <person name="Clayton R.A."/>
            <person name="Gill S.R."/>
            <person name="Gwinn M.L."/>
            <person name="Dodson R.J."/>
            <person name="Haft D.H."/>
            <person name="Hickey E.K."/>
            <person name="Peterson J.D."/>
            <person name="Nelson W.C."/>
            <person name="Ketchum K.A."/>
            <person name="McDonald L."/>
            <person name="Utterback T.R."/>
            <person name="Malek J.A."/>
            <person name="Linher K.D."/>
            <person name="Garrett M.M."/>
            <person name="Stewart A.M."/>
            <person name="Cotton M.D."/>
            <person name="Pratt M.S."/>
            <person name="Phillips C.A."/>
            <person name="Richardson D."/>
            <person name="Heidelberg J."/>
            <person name="Sutton G.G."/>
            <person name="Fleischmann R.D."/>
            <person name="White O."/>
            <person name="Salzberg S.L."/>
            <person name="Smith H.O."/>
            <person name="Venter J.C."/>
            <person name="Fraser C.M."/>
        </authorList>
    </citation>
    <scope>NUCLEOTIDE SEQUENCE [LARGE SCALE GENOMIC DNA]</scope>
    <source>
        <strain evidence="9">ATCC 43589 / DSM 3109 / JCM 10099 / NBRC 100826 / MSB8</strain>
    </source>
</reference>
<evidence type="ECO:0000256" key="3">
    <source>
        <dbReference type="ARBA" id="ARBA00022578"/>
    </source>
</evidence>
<feature type="domain" description="Cas12f1-like TNB" evidence="7">
    <location>
        <begin position="180"/>
        <end position="248"/>
    </location>
</feature>
<sequence>MARFSTLQGRIKWIPMKGWSKHFEYLKSGKIGDPILTYDKSSKTFFLLVPVTLEVQEHQPKEILGVDVGERHIAAATSTKGTRYLIDLPEEFKQRKQHYQRLRSELMSKGTRSAKRKLARISRREKRFTENVLHIIAKKLITSHPGARFVLEDLTQIRANRITYRGKDKEARRQSEQWPFASLQQKIEYKAKLYYGVQSEKVDPSYTSQTCPRCGHVSKENRPDHGERFVCQNCGYEEHADIVGAINIALRVLVKDQQGNLEKLLGADVSRPDAPRLG</sequence>
<dbReference type="PATRIC" id="fig|243274.18.peg.1812"/>
<dbReference type="NCBIfam" id="NF040570">
    <property type="entry name" value="guided_TnpB"/>
    <property type="match status" value="1"/>
</dbReference>
<comment type="similarity">
    <text evidence="2">In the N-terminal section; belongs to the transposase 2 family.</text>
</comment>
<dbReference type="InterPro" id="IPR001959">
    <property type="entry name" value="Transposase"/>
</dbReference>
<evidence type="ECO:0000313" key="8">
    <source>
        <dbReference type="EMBL" id="AAD36085.1"/>
    </source>
</evidence>
<dbReference type="AlphaFoldDB" id="Q9X098"/>
<keyword evidence="3" id="KW-0815">Transposition</keyword>
<dbReference type="InParanoid" id="Q9X098"/>
<dbReference type="EMBL" id="AE000512">
    <property type="protein sequence ID" value="AAD36085.1"/>
    <property type="molecule type" value="Genomic_DNA"/>
</dbReference>
<dbReference type="PaxDb" id="243274-THEMA_09340"/>
<keyword evidence="4" id="KW-0238">DNA-binding</keyword>
<dbReference type="KEGG" id="tmi:THEMA_09340"/>
<dbReference type="GO" id="GO:0032196">
    <property type="term" value="P:transposition"/>
    <property type="evidence" value="ECO:0007669"/>
    <property type="project" value="UniProtKB-KW"/>
</dbReference>
<dbReference type="OrthoDB" id="54141at2"/>
<dbReference type="Pfam" id="PF01385">
    <property type="entry name" value="OrfB_IS605"/>
    <property type="match status" value="1"/>
</dbReference>
<evidence type="ECO:0000313" key="9">
    <source>
        <dbReference type="Proteomes" id="UP000008183"/>
    </source>
</evidence>
<gene>
    <name evidence="8" type="ordered locus">TM_1003</name>
</gene>
<evidence type="ECO:0000256" key="4">
    <source>
        <dbReference type="ARBA" id="ARBA00023125"/>
    </source>
</evidence>
<keyword evidence="9" id="KW-1185">Reference proteome</keyword>
<organism evidence="8 9">
    <name type="scientific">Thermotoga maritima (strain ATCC 43589 / DSM 3109 / JCM 10099 / NBRC 100826 / MSB8)</name>
    <dbReference type="NCBI Taxonomy" id="243274"/>
    <lineage>
        <taxon>Bacteria</taxon>
        <taxon>Thermotogati</taxon>
        <taxon>Thermotogota</taxon>
        <taxon>Thermotogae</taxon>
        <taxon>Thermotogales</taxon>
        <taxon>Thermotogaceae</taxon>
        <taxon>Thermotoga</taxon>
    </lineage>
</organism>
<feature type="domain" description="Probable transposase IS891/IS1136/IS1341" evidence="6">
    <location>
        <begin position="51"/>
        <end position="154"/>
    </location>
</feature>
<dbReference type="Pfam" id="PF07282">
    <property type="entry name" value="Cas12f1-like_TNB"/>
    <property type="match status" value="1"/>
</dbReference>
<dbReference type="PANTHER" id="PTHR30405:SF11">
    <property type="entry name" value="RNA-GUIDED DNA ENDONUCLEASE RV2885C-RELATED"/>
    <property type="match status" value="1"/>
</dbReference>
<dbReference type="GO" id="GO:0003677">
    <property type="term" value="F:DNA binding"/>
    <property type="evidence" value="ECO:0007669"/>
    <property type="project" value="UniProtKB-KW"/>
</dbReference>
<dbReference type="GO" id="GO:0006310">
    <property type="term" value="P:DNA recombination"/>
    <property type="evidence" value="ECO:0007669"/>
    <property type="project" value="UniProtKB-KW"/>
</dbReference>
<proteinExistence type="inferred from homology"/>
<dbReference type="InterPro" id="IPR051399">
    <property type="entry name" value="RNA-guided_DNA_endo/Transpos"/>
</dbReference>
<dbReference type="PIR" id="E72307">
    <property type="entry name" value="E72307"/>
</dbReference>
<evidence type="ECO:0000259" key="6">
    <source>
        <dbReference type="Pfam" id="PF01385"/>
    </source>
</evidence>
<dbReference type="Proteomes" id="UP000008183">
    <property type="component" value="Chromosome"/>
</dbReference>
<dbReference type="InterPro" id="IPR010095">
    <property type="entry name" value="Cas12f1-like_TNB"/>
</dbReference>
<evidence type="ECO:0000256" key="1">
    <source>
        <dbReference type="ARBA" id="ARBA00008761"/>
    </source>
</evidence>
<comment type="similarity">
    <text evidence="1">In the C-terminal section; belongs to the transposase 35 family.</text>
</comment>
<protein>
    <submittedName>
        <fullName evidence="8">Transposase-related protein</fullName>
    </submittedName>
</protein>
<evidence type="ECO:0000256" key="2">
    <source>
        <dbReference type="ARBA" id="ARBA00011044"/>
    </source>
</evidence>
<name>Q9X098_THEMA</name>
<dbReference type="EnsemblBacteria" id="AAD36085">
    <property type="protein sequence ID" value="AAD36085"/>
    <property type="gene ID" value="TM_1003"/>
</dbReference>
<evidence type="ECO:0000256" key="5">
    <source>
        <dbReference type="ARBA" id="ARBA00023172"/>
    </source>
</evidence>